<dbReference type="OrthoDB" id="2774821at2759"/>
<evidence type="ECO:0000256" key="1">
    <source>
        <dbReference type="SAM" id="MobiDB-lite"/>
    </source>
</evidence>
<comment type="caution">
    <text evidence="2">The sequence shown here is derived from an EMBL/GenBank/DDBJ whole genome shotgun (WGS) entry which is preliminary data.</text>
</comment>
<feature type="region of interest" description="Disordered" evidence="1">
    <location>
        <begin position="56"/>
        <end position="80"/>
    </location>
</feature>
<evidence type="ECO:0000313" key="3">
    <source>
        <dbReference type="Proteomes" id="UP001140091"/>
    </source>
</evidence>
<evidence type="ECO:0000313" key="2">
    <source>
        <dbReference type="EMBL" id="KAJ2936519.1"/>
    </source>
</evidence>
<sequence length="239" mass="26497">MADKETNPQDESTCALIKSITAEIQKSVMNEIEARLSTLSLLTSLLSHQQQASLPLIPPPSSGTQMQLPPASQAPRTPQAGFVPPLTATSASGMYETPYIDHSFPHEKNQKKTLQLIGNSLEIASNETTLKDFKDITLLMIPLQVYFGIVVHYASPSSAAALSKLFQYTANLHKVASEYTWATVVNYHVNFFLCHRQEMRRGYYNLWAHQDSKLASKFLHAHCKTAGSSTISLKKTTVM</sequence>
<keyword evidence="3" id="KW-1185">Reference proteome</keyword>
<proteinExistence type="predicted"/>
<dbReference type="Proteomes" id="UP001140091">
    <property type="component" value="Unassembled WGS sequence"/>
</dbReference>
<name>A0A9W8MQ19_9AGAR</name>
<gene>
    <name evidence="2" type="ORF">H1R20_g573</name>
</gene>
<accession>A0A9W8MQ19</accession>
<dbReference type="EMBL" id="JANBPK010000046">
    <property type="protein sequence ID" value="KAJ2936519.1"/>
    <property type="molecule type" value="Genomic_DNA"/>
</dbReference>
<protein>
    <submittedName>
        <fullName evidence="2">Uncharacterized protein</fullName>
    </submittedName>
</protein>
<organism evidence="2 3">
    <name type="scientific">Candolleomyces eurysporus</name>
    <dbReference type="NCBI Taxonomy" id="2828524"/>
    <lineage>
        <taxon>Eukaryota</taxon>
        <taxon>Fungi</taxon>
        <taxon>Dikarya</taxon>
        <taxon>Basidiomycota</taxon>
        <taxon>Agaricomycotina</taxon>
        <taxon>Agaricomycetes</taxon>
        <taxon>Agaricomycetidae</taxon>
        <taxon>Agaricales</taxon>
        <taxon>Agaricineae</taxon>
        <taxon>Psathyrellaceae</taxon>
        <taxon>Candolleomyces</taxon>
    </lineage>
</organism>
<reference evidence="2" key="1">
    <citation type="submission" date="2022-06" db="EMBL/GenBank/DDBJ databases">
        <title>Genome Sequence of Candolleomyces eurysporus.</title>
        <authorList>
            <person name="Buettner E."/>
        </authorList>
    </citation>
    <scope>NUCLEOTIDE SEQUENCE</scope>
    <source>
        <strain evidence="2">VTCC 930004</strain>
    </source>
</reference>
<dbReference type="AlphaFoldDB" id="A0A9W8MQ19"/>
<feature type="non-terminal residue" evidence="2">
    <location>
        <position position="1"/>
    </location>
</feature>